<dbReference type="GO" id="GO:0015774">
    <property type="term" value="P:polysaccharide transport"/>
    <property type="evidence" value="ECO:0007669"/>
    <property type="project" value="UniProtKB-KW"/>
</dbReference>
<feature type="transmembrane region" description="Helical" evidence="11">
    <location>
        <begin position="42"/>
        <end position="64"/>
    </location>
</feature>
<feature type="transmembrane region" description="Helical" evidence="11">
    <location>
        <begin position="242"/>
        <end position="260"/>
    </location>
</feature>
<feature type="transmembrane region" description="Helical" evidence="11">
    <location>
        <begin position="76"/>
        <end position="96"/>
    </location>
</feature>
<dbReference type="PANTHER" id="PTHR30413:SF10">
    <property type="entry name" value="CAPSULE POLYSACCHARIDE EXPORT INNER-MEMBRANE PROTEIN CTRC"/>
    <property type="match status" value="1"/>
</dbReference>
<dbReference type="PROSITE" id="PS51012">
    <property type="entry name" value="ABC_TM2"/>
    <property type="match status" value="1"/>
</dbReference>
<feature type="transmembrane region" description="Helical" evidence="11">
    <location>
        <begin position="181"/>
        <end position="203"/>
    </location>
</feature>
<evidence type="ECO:0000313" key="14">
    <source>
        <dbReference type="Proteomes" id="UP000283587"/>
    </source>
</evidence>
<evidence type="ECO:0000256" key="3">
    <source>
        <dbReference type="ARBA" id="ARBA00022448"/>
    </source>
</evidence>
<dbReference type="AlphaFoldDB" id="A0A419AAF8"/>
<keyword evidence="10 11" id="KW-0472">Membrane</keyword>
<dbReference type="OrthoDB" id="8479094at2"/>
<comment type="caution">
    <text evidence="13">The sequence shown here is derived from an EMBL/GenBank/DDBJ whole genome shotgun (WGS) entry which is preliminary data.</text>
</comment>
<name>A0A419AAF8_9RHOB</name>
<evidence type="ECO:0000256" key="9">
    <source>
        <dbReference type="ARBA" id="ARBA00023047"/>
    </source>
</evidence>
<keyword evidence="7" id="KW-0972">Capsule biogenesis/degradation</keyword>
<dbReference type="EMBL" id="QZEW01000013">
    <property type="protein sequence ID" value="RJL19917.1"/>
    <property type="molecule type" value="Genomic_DNA"/>
</dbReference>
<feature type="domain" description="ABC transmembrane type-2" evidence="12">
    <location>
        <begin position="41"/>
        <end position="262"/>
    </location>
</feature>
<gene>
    <name evidence="13" type="ORF">D3P05_04140</name>
</gene>
<dbReference type="InterPro" id="IPR000412">
    <property type="entry name" value="ABC_2_transport"/>
</dbReference>
<evidence type="ECO:0000256" key="7">
    <source>
        <dbReference type="ARBA" id="ARBA00022903"/>
    </source>
</evidence>
<proteinExistence type="inferred from homology"/>
<evidence type="ECO:0000256" key="1">
    <source>
        <dbReference type="ARBA" id="ARBA00004651"/>
    </source>
</evidence>
<feature type="transmembrane region" description="Helical" evidence="11">
    <location>
        <begin position="154"/>
        <end position="174"/>
    </location>
</feature>
<keyword evidence="9" id="KW-0625">Polysaccharide transport</keyword>
<keyword evidence="14" id="KW-1185">Reference proteome</keyword>
<sequence length="269" mass="29847">MSDPAPTGRPWRHPLSRAPGLRTLSALILREMSTSYGKSPGGFIWTILEPVGGIALLTVIFSLAVRVPPMGSSFALFYATGLLPFLMFLDISRKVAQSLSFSKQLLFYPGVTFIDAIFARFVLACVVHAIVFVVVLFGIILYDRVELIIDLPGIVRAFLMAAGLGLGVGCLNCFLMRRFPLWANVWAIVTRPLFLISCIFIPYDAVPAGFREVLWFNPLVHIVGTNRAAFYSTYRAEYVQPVYVALVAAIVFGIGLALLFKWHRDLAQR</sequence>
<evidence type="ECO:0000256" key="10">
    <source>
        <dbReference type="ARBA" id="ARBA00023136"/>
    </source>
</evidence>
<dbReference type="GO" id="GO:0140359">
    <property type="term" value="F:ABC-type transporter activity"/>
    <property type="evidence" value="ECO:0007669"/>
    <property type="project" value="InterPro"/>
</dbReference>
<evidence type="ECO:0000256" key="8">
    <source>
        <dbReference type="ARBA" id="ARBA00022989"/>
    </source>
</evidence>
<reference evidence="14" key="1">
    <citation type="submission" date="2018-09" db="EMBL/GenBank/DDBJ databases">
        <title>Paracoccus onubensis nov. sp. a moderate halophilic bacterium isolated from Gruta de las Maravillas (Aracena, Spain).</title>
        <authorList>
            <person name="Jurado V."/>
            <person name="Gutierrez-Patricio S."/>
            <person name="Gonzalez-Pimentel J.L."/>
            <person name="Miller A.Z."/>
            <person name="Laiz L."/>
            <person name="Saiz-Jimenez C."/>
        </authorList>
    </citation>
    <scope>NUCLEOTIDE SEQUENCE [LARGE SCALE GENOMIC DNA]</scope>
    <source>
        <strain evidence="14">DSM 26381</strain>
    </source>
</reference>
<dbReference type="InterPro" id="IPR013525">
    <property type="entry name" value="ABC2_TM"/>
</dbReference>
<protein>
    <recommendedName>
        <fullName evidence="11">Transport permease protein</fullName>
    </recommendedName>
</protein>
<organism evidence="13 14">
    <name type="scientific">Paracoccus siganidrum</name>
    <dbReference type="NCBI Taxonomy" id="1276757"/>
    <lineage>
        <taxon>Bacteria</taxon>
        <taxon>Pseudomonadati</taxon>
        <taxon>Pseudomonadota</taxon>
        <taxon>Alphaproteobacteria</taxon>
        <taxon>Rhodobacterales</taxon>
        <taxon>Paracoccaceae</taxon>
        <taxon>Paracoccus</taxon>
    </lineage>
</organism>
<dbReference type="PRINTS" id="PR00164">
    <property type="entry name" value="ABC2TRNSPORT"/>
</dbReference>
<evidence type="ECO:0000256" key="11">
    <source>
        <dbReference type="RuleBase" id="RU361157"/>
    </source>
</evidence>
<feature type="transmembrane region" description="Helical" evidence="11">
    <location>
        <begin position="117"/>
        <end position="142"/>
    </location>
</feature>
<keyword evidence="4 11" id="KW-1003">Cell membrane</keyword>
<accession>A0A419AAF8</accession>
<evidence type="ECO:0000256" key="2">
    <source>
        <dbReference type="ARBA" id="ARBA00007783"/>
    </source>
</evidence>
<evidence type="ECO:0000256" key="5">
    <source>
        <dbReference type="ARBA" id="ARBA00022597"/>
    </source>
</evidence>
<comment type="subcellular location">
    <subcellularLocation>
        <location evidence="11">Cell inner membrane</location>
        <topology evidence="11">Multi-pass membrane protein</topology>
    </subcellularLocation>
    <subcellularLocation>
        <location evidence="1">Cell membrane</location>
        <topology evidence="1">Multi-pass membrane protein</topology>
    </subcellularLocation>
</comment>
<keyword evidence="6 11" id="KW-0812">Transmembrane</keyword>
<evidence type="ECO:0000256" key="4">
    <source>
        <dbReference type="ARBA" id="ARBA00022475"/>
    </source>
</evidence>
<keyword evidence="3 11" id="KW-0813">Transport</keyword>
<dbReference type="GO" id="GO:0015920">
    <property type="term" value="P:lipopolysaccharide transport"/>
    <property type="evidence" value="ECO:0007669"/>
    <property type="project" value="TreeGrafter"/>
</dbReference>
<evidence type="ECO:0000259" key="12">
    <source>
        <dbReference type="PROSITE" id="PS51012"/>
    </source>
</evidence>
<keyword evidence="8 11" id="KW-1133">Transmembrane helix</keyword>
<dbReference type="RefSeq" id="WP_119896923.1">
    <property type="nucleotide sequence ID" value="NZ_QNRC01000010.1"/>
</dbReference>
<dbReference type="Pfam" id="PF01061">
    <property type="entry name" value="ABC2_membrane"/>
    <property type="match status" value="1"/>
</dbReference>
<evidence type="ECO:0000256" key="6">
    <source>
        <dbReference type="ARBA" id="ARBA00022692"/>
    </source>
</evidence>
<comment type="similarity">
    <text evidence="2 11">Belongs to the ABC-2 integral membrane protein family.</text>
</comment>
<dbReference type="Proteomes" id="UP000283587">
    <property type="component" value="Unassembled WGS sequence"/>
</dbReference>
<dbReference type="PANTHER" id="PTHR30413">
    <property type="entry name" value="INNER MEMBRANE TRANSPORT PERMEASE"/>
    <property type="match status" value="1"/>
</dbReference>
<dbReference type="InterPro" id="IPR047817">
    <property type="entry name" value="ABC2_TM_bact-type"/>
</dbReference>
<dbReference type="GO" id="GO:0043190">
    <property type="term" value="C:ATP-binding cassette (ABC) transporter complex"/>
    <property type="evidence" value="ECO:0007669"/>
    <property type="project" value="InterPro"/>
</dbReference>
<keyword evidence="5" id="KW-0762">Sugar transport</keyword>
<evidence type="ECO:0000313" key="13">
    <source>
        <dbReference type="EMBL" id="RJL19917.1"/>
    </source>
</evidence>